<proteinExistence type="predicted"/>
<dbReference type="AlphaFoldDB" id="A0A3M2KVZ9"/>
<keyword evidence="3" id="KW-1185">Reference proteome</keyword>
<dbReference type="Proteomes" id="UP000279275">
    <property type="component" value="Unassembled WGS sequence"/>
</dbReference>
<dbReference type="InterPro" id="IPR003607">
    <property type="entry name" value="HD/PDEase_dom"/>
</dbReference>
<name>A0A3M2KVZ9_9NOCA</name>
<dbReference type="Pfam" id="PF01966">
    <property type="entry name" value="HD"/>
    <property type="match status" value="1"/>
</dbReference>
<feature type="domain" description="HD/PDEase" evidence="1">
    <location>
        <begin position="60"/>
        <end position="269"/>
    </location>
</feature>
<evidence type="ECO:0000259" key="1">
    <source>
        <dbReference type="SMART" id="SM00471"/>
    </source>
</evidence>
<reference evidence="2 3" key="1">
    <citation type="submission" date="2018-10" db="EMBL/GenBank/DDBJ databases">
        <title>Isolation from cow dung.</title>
        <authorList>
            <person name="Ling L."/>
        </authorList>
    </citation>
    <scope>NUCLEOTIDE SEQUENCE [LARGE SCALE GENOMIC DNA]</scope>
    <source>
        <strain evidence="2 3">NEAU-LL90</strain>
    </source>
</reference>
<dbReference type="PANTHER" id="PTHR11373">
    <property type="entry name" value="DEOXYNUCLEOSIDE TRIPHOSPHATE TRIPHOSPHOHYDROLASE"/>
    <property type="match status" value="1"/>
</dbReference>
<protein>
    <submittedName>
        <fullName evidence="2">HD domain-containing protein</fullName>
    </submittedName>
</protein>
<dbReference type="CDD" id="cd00077">
    <property type="entry name" value="HDc"/>
    <property type="match status" value="1"/>
</dbReference>
<dbReference type="EMBL" id="RFFH01000013">
    <property type="protein sequence ID" value="RMI29649.1"/>
    <property type="molecule type" value="Genomic_DNA"/>
</dbReference>
<comment type="caution">
    <text evidence="2">The sequence shown here is derived from an EMBL/GenBank/DDBJ whole genome shotgun (WGS) entry which is preliminary data.</text>
</comment>
<dbReference type="Gene3D" id="1.10.3210.10">
    <property type="entry name" value="Hypothetical protein af1432"/>
    <property type="match status" value="1"/>
</dbReference>
<accession>A0A3M2KVZ9</accession>
<dbReference type="GO" id="GO:0006203">
    <property type="term" value="P:dGTP catabolic process"/>
    <property type="evidence" value="ECO:0007669"/>
    <property type="project" value="TreeGrafter"/>
</dbReference>
<dbReference type="GO" id="GO:0008832">
    <property type="term" value="F:dGTPase activity"/>
    <property type="evidence" value="ECO:0007669"/>
    <property type="project" value="TreeGrafter"/>
</dbReference>
<sequence>MHGNGYRVSGILGRTDGCRDPLWGVEFRLTPVERALLRTWELRRLQFIAHAGGAAVTTTQTYTRLEHSLGLLALVVHFAPDDHAARVAALLHDVGHLPFSHTFEGVAGLHHHELGRKRVRGLTQLLADHGLDVEEVLAVEEPGSTSVLRPVGGLKLDHLESFVRSGRVHGRLTEAPARTLAKLRLVDGAVHTDAETGGYLAELAYGEASYMCGYENIVANAALTAMVETLLAGGLDSAELADFTDDELWAALLAEPTTAAMARLLRRDPLAWEMLPVDHPEAGQGFAYQLRKLYLDTPFVDGEPIGVPSERMAELPQMPLRCVVLPRELRKAS</sequence>
<organism evidence="2 3">
    <name type="scientific">Nocardia stercoris</name>
    <dbReference type="NCBI Taxonomy" id="2483361"/>
    <lineage>
        <taxon>Bacteria</taxon>
        <taxon>Bacillati</taxon>
        <taxon>Actinomycetota</taxon>
        <taxon>Actinomycetes</taxon>
        <taxon>Mycobacteriales</taxon>
        <taxon>Nocardiaceae</taxon>
        <taxon>Nocardia</taxon>
    </lineage>
</organism>
<evidence type="ECO:0000313" key="2">
    <source>
        <dbReference type="EMBL" id="RMI29649.1"/>
    </source>
</evidence>
<dbReference type="InterPro" id="IPR006674">
    <property type="entry name" value="HD_domain"/>
</dbReference>
<dbReference type="SMART" id="SM00471">
    <property type="entry name" value="HDc"/>
    <property type="match status" value="1"/>
</dbReference>
<evidence type="ECO:0000313" key="3">
    <source>
        <dbReference type="Proteomes" id="UP000279275"/>
    </source>
</evidence>
<dbReference type="PANTHER" id="PTHR11373:SF4">
    <property type="entry name" value="DEOXYNUCLEOSIDE TRIPHOSPHATE TRIPHOSPHOHYDROLASE SAMHD1"/>
    <property type="match status" value="1"/>
</dbReference>
<dbReference type="InterPro" id="IPR050135">
    <property type="entry name" value="dGTPase-like"/>
</dbReference>
<gene>
    <name evidence="2" type="ORF">EBN03_24895</name>
</gene>
<dbReference type="SUPFAM" id="SSF109604">
    <property type="entry name" value="HD-domain/PDEase-like"/>
    <property type="match status" value="1"/>
</dbReference>